<dbReference type="GeneID" id="89973784"/>
<organism evidence="2 3">
    <name type="scientific">Exophiala bonariae</name>
    <dbReference type="NCBI Taxonomy" id="1690606"/>
    <lineage>
        <taxon>Eukaryota</taxon>
        <taxon>Fungi</taxon>
        <taxon>Dikarya</taxon>
        <taxon>Ascomycota</taxon>
        <taxon>Pezizomycotina</taxon>
        <taxon>Eurotiomycetes</taxon>
        <taxon>Chaetothyriomycetidae</taxon>
        <taxon>Chaetothyriales</taxon>
        <taxon>Herpotrichiellaceae</taxon>
        <taxon>Exophiala</taxon>
    </lineage>
</organism>
<dbReference type="RefSeq" id="XP_064703878.1">
    <property type="nucleotide sequence ID" value="XM_064849175.1"/>
</dbReference>
<keyword evidence="3" id="KW-1185">Reference proteome</keyword>
<name>A0AAV9N415_9EURO</name>
<protein>
    <submittedName>
        <fullName evidence="2">Uncharacterized protein</fullName>
    </submittedName>
</protein>
<proteinExistence type="predicted"/>
<feature type="region of interest" description="Disordered" evidence="1">
    <location>
        <begin position="1"/>
        <end position="80"/>
    </location>
</feature>
<comment type="caution">
    <text evidence="2">The sequence shown here is derived from an EMBL/GenBank/DDBJ whole genome shotgun (WGS) entry which is preliminary data.</text>
</comment>
<sequence length="300" mass="33837">MASNTSENPENEQTQLQQPQRPVPNLIRATRPRRGGRRASVTVTANGSPIRRREARPPNNHRGHLRAWNPPGSEASRFNGQPSDYDVPLIRPPVERLPSPGSAAPWGYRRGYVWQPVRARDVIRTIDRLKTTLKTGEWTLDDTGVVRVLVIAYYHSGRDPEIGRAVQGLFDHLGWTRLNLQNPAIVNLVKRIDEGQFITQIALDHFAFSRHHFFMGITPTGVGLYPAWNLVWVHGYCLRVPAGAPRDWALTVTPRNAHNAFIHQLLTFRQPEFGELSLEQLRVAGLLDEGMDTVAAIIQN</sequence>
<gene>
    <name evidence="2" type="ORF">LTR84_005609</name>
</gene>
<reference evidence="2 3" key="1">
    <citation type="submission" date="2023-08" db="EMBL/GenBank/DDBJ databases">
        <title>Black Yeasts Isolated from many extreme environments.</title>
        <authorList>
            <person name="Coleine C."/>
            <person name="Stajich J.E."/>
            <person name="Selbmann L."/>
        </authorList>
    </citation>
    <scope>NUCLEOTIDE SEQUENCE [LARGE SCALE GENOMIC DNA]</scope>
    <source>
        <strain evidence="2 3">CCFEE 5792</strain>
    </source>
</reference>
<accession>A0AAV9N415</accession>
<evidence type="ECO:0000313" key="3">
    <source>
        <dbReference type="Proteomes" id="UP001358417"/>
    </source>
</evidence>
<feature type="compositionally biased region" description="Polar residues" evidence="1">
    <location>
        <begin position="1"/>
        <end position="20"/>
    </location>
</feature>
<dbReference type="Proteomes" id="UP001358417">
    <property type="component" value="Unassembled WGS sequence"/>
</dbReference>
<dbReference type="EMBL" id="JAVRRD010000021">
    <property type="protein sequence ID" value="KAK5048519.1"/>
    <property type="molecule type" value="Genomic_DNA"/>
</dbReference>
<evidence type="ECO:0000256" key="1">
    <source>
        <dbReference type="SAM" id="MobiDB-lite"/>
    </source>
</evidence>
<dbReference type="AlphaFoldDB" id="A0AAV9N415"/>
<evidence type="ECO:0000313" key="2">
    <source>
        <dbReference type="EMBL" id="KAK5048519.1"/>
    </source>
</evidence>